<accession>A0ABX6EGQ0</accession>
<dbReference type="Pfam" id="PF10009">
    <property type="entry name" value="DUF2252"/>
    <property type="match status" value="1"/>
</dbReference>
<dbReference type="InterPro" id="IPR018721">
    <property type="entry name" value="DUF2252"/>
</dbReference>
<protein>
    <submittedName>
        <fullName evidence="1">DUF2252 domain-containing protein</fullName>
    </submittedName>
</protein>
<gene>
    <name evidence="1" type="ORF">F7D13_06785</name>
</gene>
<dbReference type="PANTHER" id="PTHR39441:SF1">
    <property type="entry name" value="DUF2252 DOMAIN-CONTAINING PROTEIN"/>
    <property type="match status" value="1"/>
</dbReference>
<dbReference type="PANTHER" id="PTHR39441">
    <property type="entry name" value="DUF2252 DOMAIN-CONTAINING PROTEIN"/>
    <property type="match status" value="1"/>
</dbReference>
<reference evidence="1 2" key="2">
    <citation type="journal article" date="2021" name="AMB Express">
        <title>Isolation and characterisation of Methylocystis spp. for poly-3-hydroxybutyrate production using waste methane feedstocks.</title>
        <authorList>
            <person name="Rumah B.L."/>
            <person name="Stead C.E."/>
            <person name="Claxton Stevens B.H."/>
            <person name="Minton N.P."/>
            <person name="Grosse-Honebrink A."/>
            <person name="Zhang Y."/>
        </authorList>
    </citation>
    <scope>NUCLEOTIDE SEQUENCE [LARGE SCALE GENOMIC DNA]</scope>
    <source>
        <strain evidence="1 2">BRCS1</strain>
    </source>
</reference>
<proteinExistence type="predicted"/>
<keyword evidence="2" id="KW-1185">Reference proteome</keyword>
<evidence type="ECO:0000313" key="2">
    <source>
        <dbReference type="Proteomes" id="UP000424673"/>
    </source>
</evidence>
<dbReference type="RefSeq" id="WP_154451512.1">
    <property type="nucleotide sequence ID" value="NZ_CP044328.1"/>
</dbReference>
<organism evidence="1 2">
    <name type="scientific">Methylocystis rosea</name>
    <dbReference type="NCBI Taxonomy" id="173366"/>
    <lineage>
        <taxon>Bacteria</taxon>
        <taxon>Pseudomonadati</taxon>
        <taxon>Pseudomonadota</taxon>
        <taxon>Alphaproteobacteria</taxon>
        <taxon>Hyphomicrobiales</taxon>
        <taxon>Methylocystaceae</taxon>
        <taxon>Methylocystis</taxon>
    </lineage>
</organism>
<reference evidence="2" key="1">
    <citation type="submission" date="2019-09" db="EMBL/GenBank/DDBJ databases">
        <title>Isolation and complete genome sequencing of Methylocystis species.</title>
        <authorList>
            <person name="Rumah B.L."/>
            <person name="Stead C.E."/>
            <person name="Stevens B.C."/>
            <person name="Minton N.P."/>
            <person name="Grosse-Honebrink A."/>
            <person name="Zhang Y."/>
        </authorList>
    </citation>
    <scope>NUCLEOTIDE SEQUENCE [LARGE SCALE GENOMIC DNA]</scope>
    <source>
        <strain evidence="2">BRCS1</strain>
    </source>
</reference>
<name>A0ABX6EGQ0_9HYPH</name>
<dbReference type="EMBL" id="CP044328">
    <property type="protein sequence ID" value="QGM93755.1"/>
    <property type="molecule type" value="Genomic_DNA"/>
</dbReference>
<dbReference type="Proteomes" id="UP000424673">
    <property type="component" value="Chromosome"/>
</dbReference>
<evidence type="ECO:0000313" key="1">
    <source>
        <dbReference type="EMBL" id="QGM93755.1"/>
    </source>
</evidence>
<sequence length="370" mass="40934">MSFRADNDAYEAWLRNQCQVVEADLEHKHEKMKKDAFTFLRATFFRWAKTIEKICSDLSDAPAVLSVGDTHVENFGTWRDAEGRLVWGVNDFDEAAVIPYPLDLVRLATSVRLAPGVAFSNHDAASAIAAGYRKGLNQPRPTLLDENAGWMLPFVACTDEEREEFWGEVRKYPAATPPDEVKSALRSSLPTDAVVERFASRRKGSGGLGRQRFVAVADWRGGSVIREAKALAPSAWQWAHGGDARPPSFIDLATGKYRSPDPFLHIYDGFILRRIAADSRKIDLGDNAGAKLNLQLLEAMGFDLGAIHAASEEQTPAIRNDLDARPVDWLHGAAKVAAESVKEDYAAWAKLIPSMIAAFRDFLNVDHNAK</sequence>